<gene>
    <name evidence="3" type="ORF">IDJ75_10795</name>
</gene>
<reference evidence="3 4" key="1">
    <citation type="submission" date="2020-09" db="EMBL/GenBank/DDBJ databases">
        <title>Novel species of Mucilaginibacter isolated from a glacier on the Tibetan Plateau.</title>
        <authorList>
            <person name="Liu Q."/>
            <person name="Xin Y.-H."/>
        </authorList>
    </citation>
    <scope>NUCLEOTIDE SEQUENCE [LARGE SCALE GENOMIC DNA]</scope>
    <source>
        <strain evidence="3 4">CGMCC 1.13878</strain>
    </source>
</reference>
<evidence type="ECO:0000313" key="3">
    <source>
        <dbReference type="EMBL" id="MBD1385766.1"/>
    </source>
</evidence>
<feature type="domain" description="EamA" evidence="2">
    <location>
        <begin position="169"/>
        <end position="302"/>
    </location>
</feature>
<feature type="domain" description="EamA" evidence="2">
    <location>
        <begin position="30"/>
        <end position="156"/>
    </location>
</feature>
<feature type="transmembrane region" description="Helical" evidence="1">
    <location>
        <begin position="199"/>
        <end position="216"/>
    </location>
</feature>
<sequence>MPETMGALLQVDINKSLSLQLNKFFMKPKLSLVIGILCISFSPIFVKLAASPAITSGFYRIFIAWLFLLPYCIIKGKLKTTPRTLIITIIGGMVFGADIAMWNISLLKISATVSTLLANLAPVWVGLMSYLFFKKKSGKMFWAGTIIAIVGMVILVGYQNVINLQFNEGILYAIAASMLYAGYLMITKGVLKHTNTFTFMFYNMLGAIVLLITVALLRNDALLGFDTATWGCFLGMGVLCQLIGWLTINHSLRYLEPTKVAIALLGQTVIAGFLAIGFLGEVLHIKEIIGSIIVLVGIGLSFLKGKAAKVAP</sequence>
<evidence type="ECO:0000313" key="4">
    <source>
        <dbReference type="Proteomes" id="UP000618754"/>
    </source>
</evidence>
<feature type="transmembrane region" description="Helical" evidence="1">
    <location>
        <begin position="85"/>
        <end position="104"/>
    </location>
</feature>
<dbReference type="PANTHER" id="PTHR22911:SF76">
    <property type="entry name" value="EAMA DOMAIN-CONTAINING PROTEIN"/>
    <property type="match status" value="1"/>
</dbReference>
<dbReference type="PANTHER" id="PTHR22911">
    <property type="entry name" value="ACYL-MALONYL CONDENSING ENZYME-RELATED"/>
    <property type="match status" value="1"/>
</dbReference>
<dbReference type="Proteomes" id="UP000618754">
    <property type="component" value="Unassembled WGS sequence"/>
</dbReference>
<feature type="transmembrane region" description="Helical" evidence="1">
    <location>
        <begin position="170"/>
        <end position="187"/>
    </location>
</feature>
<comment type="caution">
    <text evidence="3">The sequence shown here is derived from an EMBL/GenBank/DDBJ whole genome shotgun (WGS) entry which is preliminary data.</text>
</comment>
<feature type="transmembrane region" description="Helical" evidence="1">
    <location>
        <begin position="116"/>
        <end position="133"/>
    </location>
</feature>
<dbReference type="SUPFAM" id="SSF103481">
    <property type="entry name" value="Multidrug resistance efflux transporter EmrE"/>
    <property type="match status" value="2"/>
</dbReference>
<proteinExistence type="predicted"/>
<dbReference type="Pfam" id="PF00892">
    <property type="entry name" value="EamA"/>
    <property type="match status" value="2"/>
</dbReference>
<keyword evidence="1" id="KW-0472">Membrane</keyword>
<keyword evidence="4" id="KW-1185">Reference proteome</keyword>
<keyword evidence="1" id="KW-1133">Transmembrane helix</keyword>
<feature type="transmembrane region" description="Helical" evidence="1">
    <location>
        <begin position="228"/>
        <end position="248"/>
    </location>
</feature>
<accession>A0ABR7X5D0</accession>
<protein>
    <submittedName>
        <fullName evidence="3">EamA family transporter</fullName>
    </submittedName>
</protein>
<feature type="transmembrane region" description="Helical" evidence="1">
    <location>
        <begin position="285"/>
        <end position="303"/>
    </location>
</feature>
<feature type="transmembrane region" description="Helical" evidence="1">
    <location>
        <begin position="56"/>
        <end position="73"/>
    </location>
</feature>
<dbReference type="InterPro" id="IPR037185">
    <property type="entry name" value="EmrE-like"/>
</dbReference>
<keyword evidence="1" id="KW-0812">Transmembrane</keyword>
<evidence type="ECO:0000256" key="1">
    <source>
        <dbReference type="SAM" id="Phobius"/>
    </source>
</evidence>
<name>A0ABR7X5D0_9SPHI</name>
<feature type="transmembrane region" description="Helical" evidence="1">
    <location>
        <begin position="140"/>
        <end position="158"/>
    </location>
</feature>
<dbReference type="InterPro" id="IPR000620">
    <property type="entry name" value="EamA_dom"/>
</dbReference>
<feature type="transmembrane region" description="Helical" evidence="1">
    <location>
        <begin position="260"/>
        <end position="279"/>
    </location>
</feature>
<feature type="transmembrane region" description="Helical" evidence="1">
    <location>
        <begin position="30"/>
        <end position="50"/>
    </location>
</feature>
<organism evidence="3 4">
    <name type="scientific">Mucilaginibacter rigui</name>
    <dbReference type="NCBI Taxonomy" id="534635"/>
    <lineage>
        <taxon>Bacteria</taxon>
        <taxon>Pseudomonadati</taxon>
        <taxon>Bacteroidota</taxon>
        <taxon>Sphingobacteriia</taxon>
        <taxon>Sphingobacteriales</taxon>
        <taxon>Sphingobacteriaceae</taxon>
        <taxon>Mucilaginibacter</taxon>
    </lineage>
</organism>
<evidence type="ECO:0000259" key="2">
    <source>
        <dbReference type="Pfam" id="PF00892"/>
    </source>
</evidence>
<dbReference type="EMBL" id="JACWMW010000002">
    <property type="protein sequence ID" value="MBD1385766.1"/>
    <property type="molecule type" value="Genomic_DNA"/>
</dbReference>
<dbReference type="RefSeq" id="WP_191175624.1">
    <property type="nucleotide sequence ID" value="NZ_JACWMW010000002.1"/>
</dbReference>